<sequence length="104" mass="11546">MVPVTNIFLQLCRSSGFVLSRHGVLPSVLFQVVKLQSCGKENVALCLTSHAILQDYWSSLLIPTSLTCCIGRTSIGRCHDIDYGQKQSKWSCENPCPLSRIHLP</sequence>
<proteinExistence type="predicted"/>
<keyword evidence="2" id="KW-1185">Reference proteome</keyword>
<gene>
    <name evidence="1" type="ORF">MKW98_029025</name>
</gene>
<protein>
    <submittedName>
        <fullName evidence="1">Uncharacterized protein</fullName>
    </submittedName>
</protein>
<organism evidence="1 2">
    <name type="scientific">Papaver atlanticum</name>
    <dbReference type="NCBI Taxonomy" id="357466"/>
    <lineage>
        <taxon>Eukaryota</taxon>
        <taxon>Viridiplantae</taxon>
        <taxon>Streptophyta</taxon>
        <taxon>Embryophyta</taxon>
        <taxon>Tracheophyta</taxon>
        <taxon>Spermatophyta</taxon>
        <taxon>Magnoliopsida</taxon>
        <taxon>Ranunculales</taxon>
        <taxon>Papaveraceae</taxon>
        <taxon>Papaveroideae</taxon>
        <taxon>Papaver</taxon>
    </lineage>
</organism>
<name>A0AAD4X5G8_9MAGN</name>
<reference evidence="1" key="1">
    <citation type="submission" date="2022-04" db="EMBL/GenBank/DDBJ databases">
        <title>A functionally conserved STORR gene fusion in Papaver species that diverged 16.8 million years ago.</title>
        <authorList>
            <person name="Catania T."/>
        </authorList>
    </citation>
    <scope>NUCLEOTIDE SEQUENCE</scope>
    <source>
        <strain evidence="1">S-188037</strain>
    </source>
</reference>
<comment type="caution">
    <text evidence="1">The sequence shown here is derived from an EMBL/GenBank/DDBJ whole genome shotgun (WGS) entry which is preliminary data.</text>
</comment>
<evidence type="ECO:0000313" key="1">
    <source>
        <dbReference type="EMBL" id="KAI3849100.1"/>
    </source>
</evidence>
<dbReference type="EMBL" id="JAJJMB010016162">
    <property type="protein sequence ID" value="KAI3849100.1"/>
    <property type="molecule type" value="Genomic_DNA"/>
</dbReference>
<dbReference type="Proteomes" id="UP001202328">
    <property type="component" value="Unassembled WGS sequence"/>
</dbReference>
<accession>A0AAD4X5G8</accession>
<feature type="non-terminal residue" evidence="1">
    <location>
        <position position="104"/>
    </location>
</feature>
<evidence type="ECO:0000313" key="2">
    <source>
        <dbReference type="Proteomes" id="UP001202328"/>
    </source>
</evidence>
<dbReference type="AlphaFoldDB" id="A0AAD4X5G8"/>